<organism evidence="7 8">
    <name type="scientific">Mortierella isabellina</name>
    <name type="common">Filamentous fungus</name>
    <name type="synonym">Umbelopsis isabellina</name>
    <dbReference type="NCBI Taxonomy" id="91625"/>
    <lineage>
        <taxon>Eukaryota</taxon>
        <taxon>Fungi</taxon>
        <taxon>Fungi incertae sedis</taxon>
        <taxon>Mucoromycota</taxon>
        <taxon>Mucoromycotina</taxon>
        <taxon>Umbelopsidomycetes</taxon>
        <taxon>Umbelopsidales</taxon>
        <taxon>Umbelopsidaceae</taxon>
        <taxon>Umbelopsis</taxon>
    </lineage>
</organism>
<dbReference type="GO" id="GO:0005737">
    <property type="term" value="C:cytoplasm"/>
    <property type="evidence" value="ECO:0007669"/>
    <property type="project" value="TreeGrafter"/>
</dbReference>
<dbReference type="GO" id="GO:0035556">
    <property type="term" value="P:intracellular signal transduction"/>
    <property type="evidence" value="ECO:0007669"/>
    <property type="project" value="TreeGrafter"/>
</dbReference>
<gene>
    <name evidence="7" type="ORF">INT43_007165</name>
</gene>
<keyword evidence="4" id="KW-0723">Serine/threonine-protein kinase</keyword>
<dbReference type="AlphaFoldDB" id="A0A8H7PXT7"/>
<protein>
    <recommendedName>
        <fullName evidence="6">Protein kinase domain-containing protein</fullName>
    </recommendedName>
</protein>
<dbReference type="SUPFAM" id="SSF56112">
    <property type="entry name" value="Protein kinase-like (PK-like)"/>
    <property type="match status" value="1"/>
</dbReference>
<dbReference type="Gene3D" id="1.10.510.10">
    <property type="entry name" value="Transferase(Phosphotransferase) domain 1"/>
    <property type="match status" value="1"/>
</dbReference>
<dbReference type="PANTHER" id="PTHR24346:SF30">
    <property type="entry name" value="MATERNAL EMBRYONIC LEUCINE ZIPPER KINASE"/>
    <property type="match status" value="1"/>
</dbReference>
<dbReference type="InterPro" id="IPR000719">
    <property type="entry name" value="Prot_kinase_dom"/>
</dbReference>
<dbReference type="InterPro" id="IPR008271">
    <property type="entry name" value="Ser/Thr_kinase_AS"/>
</dbReference>
<dbReference type="PROSITE" id="PS50011">
    <property type="entry name" value="PROTEIN_KINASE_DOM"/>
    <property type="match status" value="1"/>
</dbReference>
<keyword evidence="4" id="KW-0418">Kinase</keyword>
<dbReference type="Pfam" id="PF00069">
    <property type="entry name" value="Pkinase"/>
    <property type="match status" value="1"/>
</dbReference>
<evidence type="ECO:0000256" key="3">
    <source>
        <dbReference type="PROSITE-ProRule" id="PRU10141"/>
    </source>
</evidence>
<evidence type="ECO:0000313" key="7">
    <source>
        <dbReference type="EMBL" id="KAG2182238.1"/>
    </source>
</evidence>
<dbReference type="PROSITE" id="PS00108">
    <property type="entry name" value="PROTEIN_KINASE_ST"/>
    <property type="match status" value="1"/>
</dbReference>
<dbReference type="PANTHER" id="PTHR24346">
    <property type="entry name" value="MAP/MICROTUBULE AFFINITY-REGULATING KINASE"/>
    <property type="match status" value="1"/>
</dbReference>
<evidence type="ECO:0000256" key="5">
    <source>
        <dbReference type="SAM" id="MobiDB-lite"/>
    </source>
</evidence>
<evidence type="ECO:0000256" key="4">
    <source>
        <dbReference type="RuleBase" id="RU000304"/>
    </source>
</evidence>
<dbReference type="SMART" id="SM00220">
    <property type="entry name" value="S_TKc"/>
    <property type="match status" value="1"/>
</dbReference>
<feature type="binding site" evidence="3">
    <location>
        <position position="50"/>
    </location>
    <ligand>
        <name>ATP</name>
        <dbReference type="ChEBI" id="CHEBI:30616"/>
    </ligand>
</feature>
<keyword evidence="1 3" id="KW-0547">Nucleotide-binding</keyword>
<dbReference type="GO" id="GO:0004674">
    <property type="term" value="F:protein serine/threonine kinase activity"/>
    <property type="evidence" value="ECO:0007669"/>
    <property type="project" value="UniProtKB-KW"/>
</dbReference>
<dbReference type="OrthoDB" id="541276at2759"/>
<feature type="compositionally biased region" description="Basic and acidic residues" evidence="5">
    <location>
        <begin position="324"/>
        <end position="337"/>
    </location>
</feature>
<name>A0A8H7PXT7_MORIS</name>
<evidence type="ECO:0000256" key="1">
    <source>
        <dbReference type="ARBA" id="ARBA00022741"/>
    </source>
</evidence>
<feature type="domain" description="Protein kinase" evidence="6">
    <location>
        <begin position="21"/>
        <end position="281"/>
    </location>
</feature>
<dbReference type="Proteomes" id="UP000654370">
    <property type="component" value="Unassembled WGS sequence"/>
</dbReference>
<dbReference type="EMBL" id="JAEPQZ010000004">
    <property type="protein sequence ID" value="KAG2182238.1"/>
    <property type="molecule type" value="Genomic_DNA"/>
</dbReference>
<dbReference type="InterPro" id="IPR017441">
    <property type="entry name" value="Protein_kinase_ATP_BS"/>
</dbReference>
<feature type="region of interest" description="Disordered" evidence="5">
    <location>
        <begin position="315"/>
        <end position="344"/>
    </location>
</feature>
<dbReference type="FunFam" id="3.30.200.20:FF:000042">
    <property type="entry name" value="Aurora kinase A"/>
    <property type="match status" value="1"/>
</dbReference>
<evidence type="ECO:0000259" key="6">
    <source>
        <dbReference type="PROSITE" id="PS50011"/>
    </source>
</evidence>
<dbReference type="PROSITE" id="PS00107">
    <property type="entry name" value="PROTEIN_KINASE_ATP"/>
    <property type="match status" value="1"/>
</dbReference>
<comment type="caution">
    <text evidence="7">The sequence shown here is derived from an EMBL/GenBank/DDBJ whole genome shotgun (WGS) entry which is preliminary data.</text>
</comment>
<proteinExistence type="inferred from homology"/>
<sequence>MVNIKPAADARQRIGTVIGQYELIDLLGLGAYGSVFLARHTLTQKLFAVKCLSKVGLSERQREFQLREISLHAQVACHPNIISMEQVIDTQDYLYIVLEHCREGDLFYTITEGRGYTDSHNDIRAVFLQIIDAVSYLHSQGIAHRDLKPENILTFEGGKKVKIADFGLATTEAISTAFGCGSTFYFSPECQGGLHKKLRAYSTKPNDVWSLGVILINLTCGRNPWKQAHVGDETFSAYLRNPDFLLSILPISSQLNTLLKQIFCVDPAKRIRIEELRAQFLACKYYTAQEEKSAAKEKSVKPVAIKSYASISPSNLSNVPQHAYESHDGDSYERDHLFPGSSESVSSSDSSLSWSSIQIDANQPDAIYTKERHCPGYFDTVISFDQNQQQRVWA</sequence>
<accession>A0A8H7PXT7</accession>
<dbReference type="GO" id="GO:0005524">
    <property type="term" value="F:ATP binding"/>
    <property type="evidence" value="ECO:0007669"/>
    <property type="project" value="UniProtKB-UniRule"/>
</dbReference>
<keyword evidence="2 3" id="KW-0067">ATP-binding</keyword>
<comment type="similarity">
    <text evidence="4">Belongs to the protein kinase superfamily.</text>
</comment>
<dbReference type="InterPro" id="IPR011009">
    <property type="entry name" value="Kinase-like_dom_sf"/>
</dbReference>
<evidence type="ECO:0000256" key="2">
    <source>
        <dbReference type="ARBA" id="ARBA00022840"/>
    </source>
</evidence>
<dbReference type="FunFam" id="1.10.510.10:FF:000571">
    <property type="entry name" value="Maternal embryonic leucine zipper kinase"/>
    <property type="match status" value="1"/>
</dbReference>
<reference evidence="7" key="1">
    <citation type="submission" date="2020-12" db="EMBL/GenBank/DDBJ databases">
        <title>Metabolic potential, ecology and presence of endohyphal bacteria is reflected in genomic diversity of Mucoromycotina.</title>
        <authorList>
            <person name="Muszewska A."/>
            <person name="Okrasinska A."/>
            <person name="Steczkiewicz K."/>
            <person name="Drgas O."/>
            <person name="Orlowska M."/>
            <person name="Perlinska-Lenart U."/>
            <person name="Aleksandrzak-Piekarczyk T."/>
            <person name="Szatraj K."/>
            <person name="Zielenkiewicz U."/>
            <person name="Pilsyk S."/>
            <person name="Malc E."/>
            <person name="Mieczkowski P."/>
            <person name="Kruszewska J.S."/>
            <person name="Biernat P."/>
            <person name="Pawlowska J."/>
        </authorList>
    </citation>
    <scope>NUCLEOTIDE SEQUENCE</scope>
    <source>
        <strain evidence="7">WA0000067209</strain>
    </source>
</reference>
<keyword evidence="4" id="KW-0808">Transferase</keyword>
<keyword evidence="8" id="KW-1185">Reference proteome</keyword>
<evidence type="ECO:0000313" key="8">
    <source>
        <dbReference type="Proteomes" id="UP000654370"/>
    </source>
</evidence>